<proteinExistence type="predicted"/>
<protein>
    <submittedName>
        <fullName evidence="1">Uncharacterized protein</fullName>
    </submittedName>
</protein>
<name>A0A0A8XWR7_ARUDO</name>
<dbReference type="EMBL" id="GBRH01281773">
    <property type="protein sequence ID" value="JAD16122.1"/>
    <property type="molecule type" value="Transcribed_RNA"/>
</dbReference>
<accession>A0A0A8XWR7</accession>
<dbReference type="AlphaFoldDB" id="A0A0A8XWR7"/>
<organism evidence="1">
    <name type="scientific">Arundo donax</name>
    <name type="common">Giant reed</name>
    <name type="synonym">Donax arundinaceus</name>
    <dbReference type="NCBI Taxonomy" id="35708"/>
    <lineage>
        <taxon>Eukaryota</taxon>
        <taxon>Viridiplantae</taxon>
        <taxon>Streptophyta</taxon>
        <taxon>Embryophyta</taxon>
        <taxon>Tracheophyta</taxon>
        <taxon>Spermatophyta</taxon>
        <taxon>Magnoliopsida</taxon>
        <taxon>Liliopsida</taxon>
        <taxon>Poales</taxon>
        <taxon>Poaceae</taxon>
        <taxon>PACMAD clade</taxon>
        <taxon>Arundinoideae</taxon>
        <taxon>Arundineae</taxon>
        <taxon>Arundo</taxon>
    </lineage>
</organism>
<reference evidence="1" key="2">
    <citation type="journal article" date="2015" name="Data Brief">
        <title>Shoot transcriptome of the giant reed, Arundo donax.</title>
        <authorList>
            <person name="Barrero R.A."/>
            <person name="Guerrero F.D."/>
            <person name="Moolhuijzen P."/>
            <person name="Goolsby J.A."/>
            <person name="Tidwell J."/>
            <person name="Bellgard S.E."/>
            <person name="Bellgard M.I."/>
        </authorList>
    </citation>
    <scope>NUCLEOTIDE SEQUENCE</scope>
    <source>
        <tissue evidence="1">Shoot tissue taken approximately 20 cm above the soil surface</tissue>
    </source>
</reference>
<sequence>MVAFHVAGPRFGALTPCSHWLGAWIQ</sequence>
<evidence type="ECO:0000313" key="1">
    <source>
        <dbReference type="EMBL" id="JAD16122.1"/>
    </source>
</evidence>
<reference evidence="1" key="1">
    <citation type="submission" date="2014-09" db="EMBL/GenBank/DDBJ databases">
        <authorList>
            <person name="Magalhaes I.L.F."/>
            <person name="Oliveira U."/>
            <person name="Santos F.R."/>
            <person name="Vidigal T.H.D.A."/>
            <person name="Brescovit A.D."/>
            <person name="Santos A.J."/>
        </authorList>
    </citation>
    <scope>NUCLEOTIDE SEQUENCE</scope>
    <source>
        <tissue evidence="1">Shoot tissue taken approximately 20 cm above the soil surface</tissue>
    </source>
</reference>